<evidence type="ECO:0000256" key="4">
    <source>
        <dbReference type="ARBA" id="ARBA00022771"/>
    </source>
</evidence>
<dbReference type="EMBL" id="WUAV01000005">
    <property type="protein sequence ID" value="KAF1755478.1"/>
    <property type="molecule type" value="Genomic_DNA"/>
</dbReference>
<dbReference type="Proteomes" id="UP000483820">
    <property type="component" value="Chromosome V"/>
</dbReference>
<evidence type="ECO:0000256" key="8">
    <source>
        <dbReference type="ARBA" id="ARBA00023163"/>
    </source>
</evidence>
<dbReference type="CTD" id="9812706"/>
<comment type="similarity">
    <text evidence="2 11">Belongs to the nuclear hormone receptor family.</text>
</comment>
<keyword evidence="9 11" id="KW-0675">Receptor</keyword>
<keyword evidence="5 11" id="KW-0862">Zinc</keyword>
<dbReference type="GeneID" id="9812706"/>
<evidence type="ECO:0000256" key="6">
    <source>
        <dbReference type="ARBA" id="ARBA00023015"/>
    </source>
</evidence>
<dbReference type="InterPro" id="IPR010601">
    <property type="entry name" value="DUF1182"/>
</dbReference>
<evidence type="ECO:0000256" key="11">
    <source>
        <dbReference type="RuleBase" id="RU004334"/>
    </source>
</evidence>
<keyword evidence="7 11" id="KW-0238">DNA-binding</keyword>
<feature type="transmembrane region" description="Helical" evidence="13">
    <location>
        <begin position="21"/>
        <end position="42"/>
    </location>
</feature>
<dbReference type="RefSeq" id="XP_003094338.2">
    <property type="nucleotide sequence ID" value="XM_003094290.2"/>
</dbReference>
<feature type="domain" description="Nuclear receptor" evidence="14">
    <location>
        <begin position="154"/>
        <end position="229"/>
    </location>
</feature>
<dbReference type="InterPro" id="IPR013088">
    <property type="entry name" value="Znf_NHR/GATA"/>
</dbReference>
<feature type="domain" description="NR LBD" evidence="15">
    <location>
        <begin position="254"/>
        <end position="526"/>
    </location>
</feature>
<accession>A0A6A5GJQ5</accession>
<dbReference type="CDD" id="cd06960">
    <property type="entry name" value="NR_DBD_HNF4A"/>
    <property type="match status" value="1"/>
</dbReference>
<feature type="compositionally biased region" description="Polar residues" evidence="12">
    <location>
        <begin position="134"/>
        <end position="148"/>
    </location>
</feature>
<evidence type="ECO:0000313" key="17">
    <source>
        <dbReference type="Proteomes" id="UP000483820"/>
    </source>
</evidence>
<keyword evidence="4 11" id="KW-0863">Zinc-finger</keyword>
<keyword evidence="10 11" id="KW-0539">Nucleus</keyword>
<dbReference type="KEGG" id="crq:GCK72_022047"/>
<dbReference type="InterPro" id="IPR049636">
    <property type="entry name" value="HNF4-like_DBD"/>
</dbReference>
<proteinExistence type="inferred from homology"/>
<protein>
    <submittedName>
        <fullName evidence="16">Uncharacterized protein</fullName>
    </submittedName>
</protein>
<dbReference type="Pfam" id="PF00105">
    <property type="entry name" value="zf-C4"/>
    <property type="match status" value="1"/>
</dbReference>
<dbReference type="GO" id="GO:0005634">
    <property type="term" value="C:nucleus"/>
    <property type="evidence" value="ECO:0007669"/>
    <property type="project" value="UniProtKB-SubCell"/>
</dbReference>
<gene>
    <name evidence="16" type="ORF">GCK72_022047</name>
</gene>
<dbReference type="InterPro" id="IPR000536">
    <property type="entry name" value="Nucl_hrmn_rcpt_lig-bd"/>
</dbReference>
<dbReference type="SMART" id="SM00399">
    <property type="entry name" value="ZnF_C4"/>
    <property type="match status" value="1"/>
</dbReference>
<keyword evidence="13" id="KW-0472">Membrane</keyword>
<dbReference type="GO" id="GO:0008270">
    <property type="term" value="F:zinc ion binding"/>
    <property type="evidence" value="ECO:0007669"/>
    <property type="project" value="UniProtKB-KW"/>
</dbReference>
<name>A0A6A5GJQ5_CAERE</name>
<evidence type="ECO:0000256" key="5">
    <source>
        <dbReference type="ARBA" id="ARBA00022833"/>
    </source>
</evidence>
<evidence type="ECO:0000256" key="13">
    <source>
        <dbReference type="SAM" id="Phobius"/>
    </source>
</evidence>
<keyword evidence="3 11" id="KW-0479">Metal-binding</keyword>
<feature type="region of interest" description="Disordered" evidence="12">
    <location>
        <begin position="133"/>
        <end position="153"/>
    </location>
</feature>
<keyword evidence="13" id="KW-0812">Transmembrane</keyword>
<evidence type="ECO:0000259" key="14">
    <source>
        <dbReference type="PROSITE" id="PS51030"/>
    </source>
</evidence>
<dbReference type="PROSITE" id="PS51843">
    <property type="entry name" value="NR_LBD"/>
    <property type="match status" value="1"/>
</dbReference>
<evidence type="ECO:0000256" key="7">
    <source>
        <dbReference type="ARBA" id="ARBA00023125"/>
    </source>
</evidence>
<sequence length="527" mass="59805">MALCIFLWRRKKLLLEYANSITFATFSAQVLYWPFYLLSTWQTMFLLFGKTPEYPSILHCSLLRHFVLGCFQSAGLITVPIAIDHICLVFLEKRLKVFNMVAIQVVITFLEMNFQLNNADVGNGMPLRDGYTGSDASSPNLLSSNKPMNSKGDKPPCSICGEVGNGIHFGAEACRACAAFFRRSVALNKLYRCRGNGHCDILSTIRCMCRACRFTKCIQVGMKREAVQKYRDAYGKRGSDVESPSTSVPIGMGFSSSQSTTLESVEEGGMPILSTLSANYAKLESVRRVVHQESGTSVFQKRTPKAVTYKEANEVSSKECDLVADWILNSYPGFSDLPKEQKKILFRNFFLPFVILQGGHFACTHNRNDVIILASGDFIDCSHPETFYYDPDGRQLMSSEDAVRMFASSFSNYRRNVTDPMLRDNVDSYEFFALCSLVLFDTGLEGQSEECIIVARRIREAIQREILYYYRNVRHIEDPSMRLANLLSLLPALQRATRRFQEDVEISHVFNVYSVDEKFYEMCNGRF</sequence>
<dbReference type="Pfam" id="PF00104">
    <property type="entry name" value="Hormone_recep"/>
    <property type="match status" value="1"/>
</dbReference>
<dbReference type="PANTHER" id="PTHR46011:SF32">
    <property type="entry name" value="NUCLEAR HORMONE RECEPTOR FAMILY"/>
    <property type="match status" value="1"/>
</dbReference>
<dbReference type="PANTHER" id="PTHR46011">
    <property type="entry name" value="NUCLEAR HORMONE RECEPTOR FAMILY MEMBER NHR-86-RELATED"/>
    <property type="match status" value="1"/>
</dbReference>
<reference evidence="16 17" key="1">
    <citation type="submission" date="2019-12" db="EMBL/GenBank/DDBJ databases">
        <title>Chromosome-level assembly of the Caenorhabditis remanei genome.</title>
        <authorList>
            <person name="Teterina A.A."/>
            <person name="Willis J.H."/>
            <person name="Phillips P.C."/>
        </authorList>
    </citation>
    <scope>NUCLEOTIDE SEQUENCE [LARGE SCALE GENOMIC DNA]</scope>
    <source>
        <strain evidence="16 17">PX506</strain>
        <tissue evidence="16">Whole organism</tissue>
    </source>
</reference>
<evidence type="ECO:0000256" key="9">
    <source>
        <dbReference type="ARBA" id="ARBA00023170"/>
    </source>
</evidence>
<dbReference type="GO" id="GO:0000978">
    <property type="term" value="F:RNA polymerase II cis-regulatory region sequence-specific DNA binding"/>
    <property type="evidence" value="ECO:0007669"/>
    <property type="project" value="InterPro"/>
</dbReference>
<evidence type="ECO:0000256" key="12">
    <source>
        <dbReference type="SAM" id="MobiDB-lite"/>
    </source>
</evidence>
<dbReference type="SUPFAM" id="SSF57716">
    <property type="entry name" value="Glucocorticoid receptor-like (DNA-binding domain)"/>
    <property type="match status" value="1"/>
</dbReference>
<dbReference type="Gene3D" id="3.30.50.10">
    <property type="entry name" value="Erythroid Transcription Factor GATA-1, subunit A"/>
    <property type="match status" value="1"/>
</dbReference>
<evidence type="ECO:0000256" key="10">
    <source>
        <dbReference type="ARBA" id="ARBA00023242"/>
    </source>
</evidence>
<dbReference type="PRINTS" id="PR00047">
    <property type="entry name" value="STROIDFINGER"/>
</dbReference>
<dbReference type="PROSITE" id="PS00031">
    <property type="entry name" value="NUCLEAR_REC_DBD_1"/>
    <property type="match status" value="1"/>
</dbReference>
<dbReference type="Pfam" id="PF06681">
    <property type="entry name" value="DUF1182"/>
    <property type="match status" value="1"/>
</dbReference>
<dbReference type="SMART" id="SM00430">
    <property type="entry name" value="HOLI"/>
    <property type="match status" value="1"/>
</dbReference>
<dbReference type="SUPFAM" id="SSF48508">
    <property type="entry name" value="Nuclear receptor ligand-binding domain"/>
    <property type="match status" value="1"/>
</dbReference>
<keyword evidence="8 11" id="KW-0804">Transcription</keyword>
<dbReference type="InterPro" id="IPR035500">
    <property type="entry name" value="NHR-like_dom_sf"/>
</dbReference>
<dbReference type="GO" id="GO:0006357">
    <property type="term" value="P:regulation of transcription by RNA polymerase II"/>
    <property type="evidence" value="ECO:0007669"/>
    <property type="project" value="TreeGrafter"/>
</dbReference>
<comment type="subcellular location">
    <subcellularLocation>
        <location evidence="1 11">Nucleus</location>
    </subcellularLocation>
</comment>
<keyword evidence="13" id="KW-1133">Transmembrane helix</keyword>
<dbReference type="AlphaFoldDB" id="A0A6A5GJQ5"/>
<evidence type="ECO:0000256" key="2">
    <source>
        <dbReference type="ARBA" id="ARBA00005993"/>
    </source>
</evidence>
<evidence type="ECO:0000313" key="16">
    <source>
        <dbReference type="EMBL" id="KAF1755478.1"/>
    </source>
</evidence>
<evidence type="ECO:0000256" key="3">
    <source>
        <dbReference type="ARBA" id="ARBA00022723"/>
    </source>
</evidence>
<dbReference type="PROSITE" id="PS51030">
    <property type="entry name" value="NUCLEAR_REC_DBD_2"/>
    <property type="match status" value="1"/>
</dbReference>
<comment type="caution">
    <text evidence="16">The sequence shown here is derived from an EMBL/GenBank/DDBJ whole genome shotgun (WGS) entry which is preliminary data.</text>
</comment>
<keyword evidence="6 11" id="KW-0805">Transcription regulation</keyword>
<evidence type="ECO:0000256" key="1">
    <source>
        <dbReference type="ARBA" id="ARBA00004123"/>
    </source>
</evidence>
<organism evidence="16 17">
    <name type="scientific">Caenorhabditis remanei</name>
    <name type="common">Caenorhabditis vulgaris</name>
    <dbReference type="NCBI Taxonomy" id="31234"/>
    <lineage>
        <taxon>Eukaryota</taxon>
        <taxon>Metazoa</taxon>
        <taxon>Ecdysozoa</taxon>
        <taxon>Nematoda</taxon>
        <taxon>Chromadorea</taxon>
        <taxon>Rhabditida</taxon>
        <taxon>Rhabditina</taxon>
        <taxon>Rhabditomorpha</taxon>
        <taxon>Rhabditoidea</taxon>
        <taxon>Rhabditidae</taxon>
        <taxon>Peloderinae</taxon>
        <taxon>Caenorhabditis</taxon>
    </lineage>
</organism>
<evidence type="ECO:0000259" key="15">
    <source>
        <dbReference type="PROSITE" id="PS51843"/>
    </source>
</evidence>
<dbReference type="GO" id="GO:0003700">
    <property type="term" value="F:DNA-binding transcription factor activity"/>
    <property type="evidence" value="ECO:0007669"/>
    <property type="project" value="InterPro"/>
</dbReference>
<dbReference type="InterPro" id="IPR001628">
    <property type="entry name" value="Znf_hrmn_rcpt"/>
</dbReference>
<dbReference type="Gene3D" id="1.10.565.10">
    <property type="entry name" value="Retinoid X Receptor"/>
    <property type="match status" value="1"/>
</dbReference>